<evidence type="ECO:0000313" key="1">
    <source>
        <dbReference type="EMBL" id="CCX31154.1"/>
    </source>
</evidence>
<dbReference type="Proteomes" id="UP000018144">
    <property type="component" value="Unassembled WGS sequence"/>
</dbReference>
<dbReference type="AlphaFoldDB" id="U4LGB6"/>
<dbReference type="EMBL" id="HF935546">
    <property type="protein sequence ID" value="CCX31154.1"/>
    <property type="molecule type" value="Genomic_DNA"/>
</dbReference>
<protein>
    <submittedName>
        <fullName evidence="1">Uncharacterized protein</fullName>
    </submittedName>
</protein>
<reference evidence="1 2" key="1">
    <citation type="journal article" date="2013" name="PLoS Genet.">
        <title>The genome and development-dependent transcriptomes of Pyronema confluens: a window into fungal evolution.</title>
        <authorList>
            <person name="Traeger S."/>
            <person name="Altegoer F."/>
            <person name="Freitag M."/>
            <person name="Gabaldon T."/>
            <person name="Kempken F."/>
            <person name="Kumar A."/>
            <person name="Marcet-Houben M."/>
            <person name="Poggeler S."/>
            <person name="Stajich J.E."/>
            <person name="Nowrousian M."/>
        </authorList>
    </citation>
    <scope>NUCLEOTIDE SEQUENCE [LARGE SCALE GENOMIC DNA]</scope>
    <source>
        <strain evidence="2">CBS 100304</strain>
        <tissue evidence="1">Vegetative mycelium</tissue>
    </source>
</reference>
<gene>
    <name evidence="1" type="ORF">PCON_10108</name>
</gene>
<evidence type="ECO:0000313" key="2">
    <source>
        <dbReference type="Proteomes" id="UP000018144"/>
    </source>
</evidence>
<accession>U4LGB6</accession>
<proteinExistence type="predicted"/>
<name>U4LGB6_PYROM</name>
<sequence length="38" mass="4355">MVDLRGLWRHLRGFGVQDDIFRVNLECVASGWLTGAYC</sequence>
<keyword evidence="2" id="KW-1185">Reference proteome</keyword>
<organism evidence="1 2">
    <name type="scientific">Pyronema omphalodes (strain CBS 100304)</name>
    <name type="common">Pyronema confluens</name>
    <dbReference type="NCBI Taxonomy" id="1076935"/>
    <lineage>
        <taxon>Eukaryota</taxon>
        <taxon>Fungi</taxon>
        <taxon>Dikarya</taxon>
        <taxon>Ascomycota</taxon>
        <taxon>Pezizomycotina</taxon>
        <taxon>Pezizomycetes</taxon>
        <taxon>Pezizales</taxon>
        <taxon>Pyronemataceae</taxon>
        <taxon>Pyronema</taxon>
    </lineage>
</organism>